<proteinExistence type="predicted"/>
<sequence length="125" mass="14470">MMAWRWRWGDEGDGGVEMVVVRGVELWWRDGGGDGSGVAAAGRWQRRCSGNNVRIMRRTLQIFLVFTVCERQVYWNSVIMRFIDDLLALDSIMRFSFSDRRLEQTDTDVSSCRHRYAVSSLLDTA</sequence>
<gene>
    <name evidence="1" type="ORF">Tco_0654022</name>
</gene>
<evidence type="ECO:0000313" key="2">
    <source>
        <dbReference type="Proteomes" id="UP001151760"/>
    </source>
</evidence>
<dbReference type="Proteomes" id="UP001151760">
    <property type="component" value="Unassembled WGS sequence"/>
</dbReference>
<name>A0ABQ4X2C3_9ASTR</name>
<organism evidence="1 2">
    <name type="scientific">Tanacetum coccineum</name>
    <dbReference type="NCBI Taxonomy" id="301880"/>
    <lineage>
        <taxon>Eukaryota</taxon>
        <taxon>Viridiplantae</taxon>
        <taxon>Streptophyta</taxon>
        <taxon>Embryophyta</taxon>
        <taxon>Tracheophyta</taxon>
        <taxon>Spermatophyta</taxon>
        <taxon>Magnoliopsida</taxon>
        <taxon>eudicotyledons</taxon>
        <taxon>Gunneridae</taxon>
        <taxon>Pentapetalae</taxon>
        <taxon>asterids</taxon>
        <taxon>campanulids</taxon>
        <taxon>Asterales</taxon>
        <taxon>Asteraceae</taxon>
        <taxon>Asteroideae</taxon>
        <taxon>Anthemideae</taxon>
        <taxon>Anthemidinae</taxon>
        <taxon>Tanacetum</taxon>
    </lineage>
</organism>
<accession>A0ABQ4X2C3</accession>
<protein>
    <submittedName>
        <fullName evidence="1">Uncharacterized protein</fullName>
    </submittedName>
</protein>
<comment type="caution">
    <text evidence="1">The sequence shown here is derived from an EMBL/GenBank/DDBJ whole genome shotgun (WGS) entry which is preliminary data.</text>
</comment>
<dbReference type="EMBL" id="BQNB010009136">
    <property type="protein sequence ID" value="GJS59238.1"/>
    <property type="molecule type" value="Genomic_DNA"/>
</dbReference>
<keyword evidence="2" id="KW-1185">Reference proteome</keyword>
<evidence type="ECO:0000313" key="1">
    <source>
        <dbReference type="EMBL" id="GJS59238.1"/>
    </source>
</evidence>
<reference evidence="1" key="2">
    <citation type="submission" date="2022-01" db="EMBL/GenBank/DDBJ databases">
        <authorList>
            <person name="Yamashiro T."/>
            <person name="Shiraishi A."/>
            <person name="Satake H."/>
            <person name="Nakayama K."/>
        </authorList>
    </citation>
    <scope>NUCLEOTIDE SEQUENCE</scope>
</reference>
<reference evidence="1" key="1">
    <citation type="journal article" date="2022" name="Int. J. Mol. Sci.">
        <title>Draft Genome of Tanacetum Coccineum: Genomic Comparison of Closely Related Tanacetum-Family Plants.</title>
        <authorList>
            <person name="Yamashiro T."/>
            <person name="Shiraishi A."/>
            <person name="Nakayama K."/>
            <person name="Satake H."/>
        </authorList>
    </citation>
    <scope>NUCLEOTIDE SEQUENCE</scope>
</reference>